<dbReference type="EMBL" id="AP019416">
    <property type="protein sequence ID" value="BBI53028.1"/>
    <property type="molecule type" value="Genomic_DNA"/>
</dbReference>
<accession>A0ABN5X2F0</accession>
<organism evidence="1 2">
    <name type="scientific">Vreelandella olivaria</name>
    <dbReference type="NCBI Taxonomy" id="390919"/>
    <lineage>
        <taxon>Bacteria</taxon>
        <taxon>Pseudomonadati</taxon>
        <taxon>Pseudomonadota</taxon>
        <taxon>Gammaproteobacteria</taxon>
        <taxon>Oceanospirillales</taxon>
        <taxon>Halomonadaceae</taxon>
        <taxon>Vreelandella</taxon>
    </lineage>
</organism>
<evidence type="ECO:0000313" key="2">
    <source>
        <dbReference type="Proteomes" id="UP000289555"/>
    </source>
</evidence>
<evidence type="ECO:0000313" key="1">
    <source>
        <dbReference type="EMBL" id="BBI53028.1"/>
    </source>
</evidence>
<protein>
    <submittedName>
        <fullName evidence="1">Uncharacterized protein</fullName>
    </submittedName>
</protein>
<reference evidence="2" key="1">
    <citation type="journal article" date="2019" name="Microbiol. Resour. Announc.">
        <title>Complete Genome Sequence of Halomonas olivaria, a Moderately Halophilic Bacterium Isolated from Olive Processing Effluents, Obtained by Nanopore Sequencing.</title>
        <authorList>
            <person name="Nagata S."/>
            <person name="Ii K.M."/>
            <person name="Tsukimi T."/>
            <person name="Miura M.C."/>
            <person name="Galipon J."/>
            <person name="Arakawa K."/>
        </authorList>
    </citation>
    <scope>NUCLEOTIDE SEQUENCE [LARGE SCALE GENOMIC DNA]</scope>
    <source>
        <strain evidence="2">TYRC17</strain>
    </source>
</reference>
<name>A0ABN5X2F0_9GAMM</name>
<dbReference type="Proteomes" id="UP000289555">
    <property type="component" value="Chromosome"/>
</dbReference>
<gene>
    <name evidence="1" type="ORF">HORIV_54490</name>
</gene>
<proteinExistence type="predicted"/>
<sequence>METFGLDHHFSQRIALGPLTGRARNAPLNFGTAYIQQLVVLHAGRAGGFAVKAGQAAVKVQARLVGDLVVIVLALQQLLHEIDTPTGPSRSSPNSW</sequence>
<keyword evidence="2" id="KW-1185">Reference proteome</keyword>